<organism evidence="2 3">
    <name type="scientific">Persicobacter diffluens</name>
    <dbReference type="NCBI Taxonomy" id="981"/>
    <lineage>
        <taxon>Bacteria</taxon>
        <taxon>Pseudomonadati</taxon>
        <taxon>Bacteroidota</taxon>
        <taxon>Cytophagia</taxon>
        <taxon>Cytophagales</taxon>
        <taxon>Persicobacteraceae</taxon>
        <taxon>Persicobacter</taxon>
    </lineage>
</organism>
<dbReference type="Proteomes" id="UP001310022">
    <property type="component" value="Unassembled WGS sequence"/>
</dbReference>
<accession>A0AAN4W5E2</accession>
<protein>
    <submittedName>
        <fullName evidence="2">Uncharacterized protein</fullName>
    </submittedName>
</protein>
<proteinExistence type="predicted"/>
<feature type="transmembrane region" description="Helical" evidence="1">
    <location>
        <begin position="42"/>
        <end position="63"/>
    </location>
</feature>
<reference evidence="2 3" key="1">
    <citation type="submission" date="2021-12" db="EMBL/GenBank/DDBJ databases">
        <title>Genome sequencing of bacteria with rrn-lacking chromosome and rrn-plasmid.</title>
        <authorList>
            <person name="Anda M."/>
            <person name="Iwasaki W."/>
        </authorList>
    </citation>
    <scope>NUCLEOTIDE SEQUENCE [LARGE SCALE GENOMIC DNA]</scope>
    <source>
        <strain evidence="2 3">NBRC 15940</strain>
    </source>
</reference>
<name>A0AAN4W5E2_9BACT</name>
<sequence length="101" mass="11912">MERSEFRITDKTVWWLTFGSVLLTLIGALAKIEHLEFAKFPLYIGIAIMFTAWTIIFSEIVRSRIALKYVWMIFMFVFPALAMMLYLVLRNRAFRKGVKLV</sequence>
<feature type="transmembrane region" description="Helical" evidence="1">
    <location>
        <begin position="69"/>
        <end position="89"/>
    </location>
</feature>
<dbReference type="EMBL" id="BQKE01000008">
    <property type="protein sequence ID" value="GJM64938.1"/>
    <property type="molecule type" value="Genomic_DNA"/>
</dbReference>
<comment type="caution">
    <text evidence="2">The sequence shown here is derived from an EMBL/GenBank/DDBJ whole genome shotgun (WGS) entry which is preliminary data.</text>
</comment>
<dbReference type="AlphaFoldDB" id="A0AAN4W5E2"/>
<keyword evidence="1" id="KW-0472">Membrane</keyword>
<keyword evidence="3" id="KW-1185">Reference proteome</keyword>
<evidence type="ECO:0000313" key="3">
    <source>
        <dbReference type="Proteomes" id="UP001310022"/>
    </source>
</evidence>
<gene>
    <name evidence="2" type="ORF">PEDI_54900</name>
</gene>
<feature type="transmembrane region" description="Helical" evidence="1">
    <location>
        <begin position="12"/>
        <end position="30"/>
    </location>
</feature>
<keyword evidence="1" id="KW-0812">Transmembrane</keyword>
<evidence type="ECO:0000313" key="2">
    <source>
        <dbReference type="EMBL" id="GJM64938.1"/>
    </source>
</evidence>
<keyword evidence="1" id="KW-1133">Transmembrane helix</keyword>
<evidence type="ECO:0000256" key="1">
    <source>
        <dbReference type="SAM" id="Phobius"/>
    </source>
</evidence>